<proteinExistence type="predicted"/>
<evidence type="ECO:0000256" key="1">
    <source>
        <dbReference type="SAM" id="MobiDB-lite"/>
    </source>
</evidence>
<comment type="caution">
    <text evidence="2">The sequence shown here is derived from an EMBL/GenBank/DDBJ whole genome shotgun (WGS) entry which is preliminary data.</text>
</comment>
<sequence>MGPQKAHPTRVAFGSGGPSLTGERSRVGVTSSSSLRFPRHGPATGERSRLVRRDALSLTQRPPGPPPPSARVVLRDPHGVGRTAIL</sequence>
<keyword evidence="3" id="KW-1185">Reference proteome</keyword>
<dbReference type="AlphaFoldDB" id="A0A8J5X491"/>
<feature type="compositionally biased region" description="Basic and acidic residues" evidence="1">
    <location>
        <begin position="46"/>
        <end position="55"/>
    </location>
</feature>
<gene>
    <name evidence="2" type="ORF">GUJ93_ZPchr0013g37216</name>
</gene>
<accession>A0A8J5X491</accession>
<reference evidence="2" key="2">
    <citation type="submission" date="2021-02" db="EMBL/GenBank/DDBJ databases">
        <authorList>
            <person name="Kimball J.A."/>
            <person name="Haas M.W."/>
            <person name="Macchietto M."/>
            <person name="Kono T."/>
            <person name="Duquette J."/>
            <person name="Shao M."/>
        </authorList>
    </citation>
    <scope>NUCLEOTIDE SEQUENCE</scope>
    <source>
        <tissue evidence="2">Fresh leaf tissue</tissue>
    </source>
</reference>
<protein>
    <submittedName>
        <fullName evidence="2">Uncharacterized protein</fullName>
    </submittedName>
</protein>
<evidence type="ECO:0000313" key="3">
    <source>
        <dbReference type="Proteomes" id="UP000729402"/>
    </source>
</evidence>
<organism evidence="2 3">
    <name type="scientific">Zizania palustris</name>
    <name type="common">Northern wild rice</name>
    <dbReference type="NCBI Taxonomy" id="103762"/>
    <lineage>
        <taxon>Eukaryota</taxon>
        <taxon>Viridiplantae</taxon>
        <taxon>Streptophyta</taxon>
        <taxon>Embryophyta</taxon>
        <taxon>Tracheophyta</taxon>
        <taxon>Spermatophyta</taxon>
        <taxon>Magnoliopsida</taxon>
        <taxon>Liliopsida</taxon>
        <taxon>Poales</taxon>
        <taxon>Poaceae</taxon>
        <taxon>BOP clade</taxon>
        <taxon>Oryzoideae</taxon>
        <taxon>Oryzeae</taxon>
        <taxon>Zizaniinae</taxon>
        <taxon>Zizania</taxon>
    </lineage>
</organism>
<dbReference type="EMBL" id="JAAALK010000079">
    <property type="protein sequence ID" value="KAG8097132.1"/>
    <property type="molecule type" value="Genomic_DNA"/>
</dbReference>
<feature type="region of interest" description="Disordered" evidence="1">
    <location>
        <begin position="1"/>
        <end position="86"/>
    </location>
</feature>
<name>A0A8J5X491_ZIZPA</name>
<dbReference type="Proteomes" id="UP000729402">
    <property type="component" value="Unassembled WGS sequence"/>
</dbReference>
<evidence type="ECO:0000313" key="2">
    <source>
        <dbReference type="EMBL" id="KAG8097132.1"/>
    </source>
</evidence>
<reference evidence="2" key="1">
    <citation type="journal article" date="2021" name="bioRxiv">
        <title>Whole Genome Assembly and Annotation of Northern Wild Rice, Zizania palustris L., Supports a Whole Genome Duplication in the Zizania Genus.</title>
        <authorList>
            <person name="Haas M."/>
            <person name="Kono T."/>
            <person name="Macchietto M."/>
            <person name="Millas R."/>
            <person name="McGilp L."/>
            <person name="Shao M."/>
            <person name="Duquette J."/>
            <person name="Hirsch C.N."/>
            <person name="Kimball J."/>
        </authorList>
    </citation>
    <scope>NUCLEOTIDE SEQUENCE</scope>
    <source>
        <tissue evidence="2">Fresh leaf tissue</tissue>
    </source>
</reference>